<feature type="region of interest" description="Disordered" evidence="1">
    <location>
        <begin position="489"/>
        <end position="523"/>
    </location>
</feature>
<evidence type="ECO:0000256" key="1">
    <source>
        <dbReference type="SAM" id="MobiDB-lite"/>
    </source>
</evidence>
<dbReference type="EMBL" id="MJEQ01000169">
    <property type="protein sequence ID" value="OIT38825.1"/>
    <property type="molecule type" value="Genomic_DNA"/>
</dbReference>
<name>A0A314LB27_NICAT</name>
<dbReference type="SUPFAM" id="SSF56219">
    <property type="entry name" value="DNase I-like"/>
    <property type="match status" value="1"/>
</dbReference>
<dbReference type="STRING" id="49451.A0A314LB27"/>
<evidence type="ECO:0000313" key="3">
    <source>
        <dbReference type="EMBL" id="OIT38825.1"/>
    </source>
</evidence>
<dbReference type="InterPro" id="IPR025558">
    <property type="entry name" value="DUF4283"/>
</dbReference>
<evidence type="ECO:0000313" key="4">
    <source>
        <dbReference type="Proteomes" id="UP000187609"/>
    </source>
</evidence>
<feature type="region of interest" description="Disordered" evidence="1">
    <location>
        <begin position="1016"/>
        <end position="1035"/>
    </location>
</feature>
<sequence>MAEMDLDFDGPSKAPTRPSRFAPKSSKLKPQPQPVTKPKPETPLSSSDPPIPTKKEELVSKPSVKDHPAENGAAMVKDDVPLDENTTGDDVAEEEQVAMDTDSVEDEVVREIDVFFTPSSDPNSQLYVFQYPLRPVWRPYELEERCQEVRLRPSTAQMEVDLAVDFDSKNFDRDSVHAVKMEKQTLSTSWMPLSTCTSGYAVGVLIGDKLHLNPIHAVVQLRPSQQHLKESELKKKNIATSSDGKTVENKEVEEKKPAGPSKKQNKPPGNVKDIEEHWVHLKYHGARSDISARYLQEMAMGEGSPVSFSMSPIDYLNAVCPGRPTDTDRLKILRTRLSQLPLEERIRTWLLEGPPIHRFDALKHLALDDPVDEILRVLQRYAQLVQGLWVPKSSLIYGKNDGLEVLARNFILFEFSKSTIIKQKVFARRLDFLKAAKPTLKSLAVERPDLNDWKLKEHPDKKFEVLYGDVVKEQQATWECMGKQISGILSGGRNKPATKNPSNPNANIPALPGGGKPAPGSLLRTSMSEKTREALPKALQKVFRIYKACSFQQIRQRLRDVAVSESQKGDAKKAITAANSVDDAPPEEIQAVINQVAVNIHGVYVLKSSPDNPQYDALRKLVIDLLMAEGPSAKLKKASIVEAAKLQLNRDITDIEFKKKASRGQGNLYRRWGRKIQSYLFRVYQNYNVYGRYVRVEAWLGDRRSAIIIPKIDYNKGWGDIAGRILQFLGKSINIRFQNFADVQDKKYLDAAKIIQWPLQQTESQEQTKNDRGDGNRDVENFFSKCLVGTFNDAFNLSPKTEVIKKWFLYRWKITAGLIVTPLGHNKFLFEFPSRLAVRSIAGEWFWNGRRLMLQWWSPENGAAPTNSKSEQKRIKAFGIPLHAWNPNSFRFIGDNCGGFIDTDEDTKLRSHFFWARICVKFKEGGLPNNLVLEVGKLKYKITILDDNLVEIVTGGGIERAGVEAQKNKARRANNKSVWRAVGPISDPCLNKSIGLLIENRFDPLSVEIQTACAEPTRRTPTQQATTCELTSEADDEADRATTIHNHVRPWVPTSVPSIISSSKADFSSSSEFLSLPWYGMDNSGMQVIQNPAVVETSRWTKSVMSKACKAFGLNVAGFEHEIFDIILRMEEKRRLQLQKQKSVLDPKERSKKKQTIELERLKCGLNYEGRSKGDRGRYESERFNCIRRSKAMKSFSAIIQDLDIIDLPLQGAFYTWSRGENSLQASRIDGFLVSNEWSDSFGAMKQLALPRVISDHNPLLLECGDWEANPSYFKFENMWLQVEGFLDKVKAWWQSYDVGGRPDFIVMQKLRCLKKDISDWNKMEFGKLETRKNKALEELTMMEQQTEGRLQTPAEKEKMIRLKMELQQVAVEEEVSWRQKSRCLWLKEGDKNTRYFQRMANSHRRSNNIDKLKVGEEITGDKRVIKEEILRFYQGLYTENEQWRPTTNFDNLACISTEEKDWLERVFEEEEVVATIWACAPDKAPGPDGYTMAFFQKAWDVLKQDIMGALNHFH</sequence>
<feature type="region of interest" description="Disordered" evidence="1">
    <location>
        <begin position="1"/>
        <end position="88"/>
    </location>
</feature>
<dbReference type="SMR" id="A0A314LB27"/>
<comment type="caution">
    <text evidence="3">The sequence shown here is derived from an EMBL/GenBank/DDBJ whole genome shotgun (WGS) entry which is preliminary data.</text>
</comment>
<dbReference type="InterPro" id="IPR006886">
    <property type="entry name" value="RNA_pol_III_Rpc5"/>
</dbReference>
<gene>
    <name evidence="3" type="ORF">A4A49_36691</name>
</gene>
<proteinExistence type="predicted"/>
<dbReference type="Gramene" id="OIT38825">
    <property type="protein sequence ID" value="OIT38825"/>
    <property type="gene ID" value="A4A49_36691"/>
</dbReference>
<dbReference type="Pfam" id="PF14111">
    <property type="entry name" value="DUF4283"/>
    <property type="match status" value="1"/>
</dbReference>
<feature type="compositionally biased region" description="Basic and acidic residues" evidence="1">
    <location>
        <begin position="245"/>
        <end position="257"/>
    </location>
</feature>
<reference evidence="3" key="1">
    <citation type="submission" date="2016-11" db="EMBL/GenBank/DDBJ databases">
        <title>The genome of Nicotiana attenuata.</title>
        <authorList>
            <person name="Xu S."/>
            <person name="Brockmoeller T."/>
            <person name="Gaquerel E."/>
            <person name="Navarro A."/>
            <person name="Kuhl H."/>
            <person name="Gase K."/>
            <person name="Ling Z."/>
            <person name="Zhou W."/>
            <person name="Kreitzer C."/>
            <person name="Stanke M."/>
            <person name="Tang H."/>
            <person name="Lyons E."/>
            <person name="Pandey P."/>
            <person name="Pandey S.P."/>
            <person name="Timmermann B."/>
            <person name="Baldwin I.T."/>
        </authorList>
    </citation>
    <scope>NUCLEOTIDE SEQUENCE [LARGE SCALE GENOMIC DNA]</scope>
    <source>
        <strain evidence="3">UT</strain>
    </source>
</reference>
<evidence type="ECO:0000259" key="2">
    <source>
        <dbReference type="Pfam" id="PF14111"/>
    </source>
</evidence>
<dbReference type="GO" id="GO:0005666">
    <property type="term" value="C:RNA polymerase III complex"/>
    <property type="evidence" value="ECO:0007669"/>
    <property type="project" value="TreeGrafter"/>
</dbReference>
<feature type="region of interest" description="Disordered" evidence="1">
    <location>
        <begin position="228"/>
        <end position="271"/>
    </location>
</feature>
<feature type="compositionally biased region" description="Basic and acidic residues" evidence="1">
    <location>
        <begin position="53"/>
        <end position="69"/>
    </location>
</feature>
<feature type="compositionally biased region" description="Polar residues" evidence="1">
    <location>
        <begin position="497"/>
        <end position="506"/>
    </location>
</feature>
<dbReference type="Proteomes" id="UP000187609">
    <property type="component" value="Unassembled WGS sequence"/>
</dbReference>
<feature type="domain" description="DUF4283" evidence="2">
    <location>
        <begin position="782"/>
        <end position="862"/>
    </location>
</feature>
<dbReference type="GO" id="GO:0042797">
    <property type="term" value="P:tRNA transcription by RNA polymerase III"/>
    <property type="evidence" value="ECO:0007669"/>
    <property type="project" value="TreeGrafter"/>
</dbReference>
<dbReference type="Gene3D" id="3.60.10.10">
    <property type="entry name" value="Endonuclease/exonuclease/phosphatase"/>
    <property type="match status" value="1"/>
</dbReference>
<dbReference type="Pfam" id="PF04801">
    <property type="entry name" value="RPC5"/>
    <property type="match status" value="1"/>
</dbReference>
<organism evidence="3 4">
    <name type="scientific">Nicotiana attenuata</name>
    <name type="common">Coyote tobacco</name>
    <dbReference type="NCBI Taxonomy" id="49451"/>
    <lineage>
        <taxon>Eukaryota</taxon>
        <taxon>Viridiplantae</taxon>
        <taxon>Streptophyta</taxon>
        <taxon>Embryophyta</taxon>
        <taxon>Tracheophyta</taxon>
        <taxon>Spermatophyta</taxon>
        <taxon>Magnoliopsida</taxon>
        <taxon>eudicotyledons</taxon>
        <taxon>Gunneridae</taxon>
        <taxon>Pentapetalae</taxon>
        <taxon>asterids</taxon>
        <taxon>lamiids</taxon>
        <taxon>Solanales</taxon>
        <taxon>Solanaceae</taxon>
        <taxon>Nicotianoideae</taxon>
        <taxon>Nicotianeae</taxon>
        <taxon>Nicotiana</taxon>
    </lineage>
</organism>
<accession>A0A314LB27</accession>
<dbReference type="InterPro" id="IPR036691">
    <property type="entry name" value="Endo/exonu/phosph_ase_sf"/>
</dbReference>
<dbReference type="PANTHER" id="PTHR12069">
    <property type="entry name" value="DNA-DIRECTED RNA POLYMERASES III 80 KDA POLYPEPTIDE RNA POLYMERASE III SUBUNIT 5"/>
    <property type="match status" value="1"/>
</dbReference>
<protein>
    <recommendedName>
        <fullName evidence="2">DUF4283 domain-containing protein</fullName>
    </recommendedName>
</protein>
<keyword evidence="4" id="KW-1185">Reference proteome</keyword>
<dbReference type="PANTHER" id="PTHR12069:SF0">
    <property type="entry name" value="DNA-DIRECTED RNA POLYMERASE III SUBUNIT RPC5"/>
    <property type="match status" value="1"/>
</dbReference>